<protein>
    <recommendedName>
        <fullName evidence="2">Brinker DNA-binding domain-containing protein</fullName>
    </recommendedName>
</protein>
<keyword evidence="4" id="KW-1185">Reference proteome</keyword>
<evidence type="ECO:0000313" key="4">
    <source>
        <dbReference type="Proteomes" id="UP000218231"/>
    </source>
</evidence>
<feature type="region of interest" description="Disordered" evidence="1">
    <location>
        <begin position="139"/>
        <end position="173"/>
    </location>
</feature>
<feature type="region of interest" description="Disordered" evidence="1">
    <location>
        <begin position="429"/>
        <end position="456"/>
    </location>
</feature>
<feature type="region of interest" description="Disordered" evidence="1">
    <location>
        <begin position="86"/>
        <end position="125"/>
    </location>
</feature>
<dbReference type="SUPFAM" id="SSF48295">
    <property type="entry name" value="TrpR-like"/>
    <property type="match status" value="1"/>
</dbReference>
<comment type="caution">
    <text evidence="3">The sequence shown here is derived from an EMBL/GenBank/DDBJ whole genome shotgun (WGS) entry which is preliminary data.</text>
</comment>
<dbReference type="OrthoDB" id="2162928at2759"/>
<accession>A0A2A2LW79</accession>
<evidence type="ECO:0000256" key="1">
    <source>
        <dbReference type="SAM" id="MobiDB-lite"/>
    </source>
</evidence>
<dbReference type="AlphaFoldDB" id="A0A2A2LW79"/>
<dbReference type="GO" id="GO:0043565">
    <property type="term" value="F:sequence-specific DNA binding"/>
    <property type="evidence" value="ECO:0007669"/>
    <property type="project" value="InterPro"/>
</dbReference>
<gene>
    <name evidence="3" type="ORF">WR25_18239</name>
</gene>
<evidence type="ECO:0000259" key="2">
    <source>
        <dbReference type="Pfam" id="PF09607"/>
    </source>
</evidence>
<name>A0A2A2LW79_9BILA</name>
<feature type="compositionally biased region" description="Polar residues" evidence="1">
    <location>
        <begin position="145"/>
        <end position="169"/>
    </location>
</feature>
<dbReference type="EMBL" id="LIAE01006384">
    <property type="protein sequence ID" value="PAV90237.1"/>
    <property type="molecule type" value="Genomic_DNA"/>
</dbReference>
<feature type="compositionally biased region" description="Polar residues" evidence="1">
    <location>
        <begin position="105"/>
        <end position="125"/>
    </location>
</feature>
<feature type="domain" description="Brinker DNA-binding" evidence="2">
    <location>
        <begin position="350"/>
        <end position="395"/>
    </location>
</feature>
<dbReference type="Proteomes" id="UP000218231">
    <property type="component" value="Unassembled WGS sequence"/>
</dbReference>
<feature type="compositionally biased region" description="Polar residues" evidence="1">
    <location>
        <begin position="430"/>
        <end position="450"/>
    </location>
</feature>
<dbReference type="Pfam" id="PF09607">
    <property type="entry name" value="BrkDBD"/>
    <property type="match status" value="1"/>
</dbReference>
<dbReference type="Gene3D" id="1.10.10.60">
    <property type="entry name" value="Homeodomain-like"/>
    <property type="match status" value="1"/>
</dbReference>
<evidence type="ECO:0000313" key="3">
    <source>
        <dbReference type="EMBL" id="PAV90237.1"/>
    </source>
</evidence>
<dbReference type="InterPro" id="IPR018586">
    <property type="entry name" value="Brinker_DNA-bd"/>
</dbReference>
<dbReference type="InterPro" id="IPR010921">
    <property type="entry name" value="Trp_repressor/repl_initiator"/>
</dbReference>
<organism evidence="3 4">
    <name type="scientific">Diploscapter pachys</name>
    <dbReference type="NCBI Taxonomy" id="2018661"/>
    <lineage>
        <taxon>Eukaryota</taxon>
        <taxon>Metazoa</taxon>
        <taxon>Ecdysozoa</taxon>
        <taxon>Nematoda</taxon>
        <taxon>Chromadorea</taxon>
        <taxon>Rhabditida</taxon>
        <taxon>Rhabditina</taxon>
        <taxon>Rhabditomorpha</taxon>
        <taxon>Rhabditoidea</taxon>
        <taxon>Rhabditidae</taxon>
        <taxon>Diploscapter</taxon>
    </lineage>
</organism>
<reference evidence="3 4" key="1">
    <citation type="journal article" date="2017" name="Curr. Biol.">
        <title>Genome architecture and evolution of a unichromosomal asexual nematode.</title>
        <authorList>
            <person name="Fradin H."/>
            <person name="Zegar C."/>
            <person name="Gutwein M."/>
            <person name="Lucas J."/>
            <person name="Kovtun M."/>
            <person name="Corcoran D."/>
            <person name="Baugh L.R."/>
            <person name="Kiontke K."/>
            <person name="Gunsalus K."/>
            <person name="Fitch D.H."/>
            <person name="Piano F."/>
        </authorList>
    </citation>
    <scope>NUCLEOTIDE SEQUENCE [LARGE SCALE GENOMIC DNA]</scope>
    <source>
        <strain evidence="3">PF1309</strain>
    </source>
</reference>
<proteinExistence type="predicted"/>
<sequence>MNTFKRASISSHFSAILIFMFENQNHRSRMIPTPCYVIIEASSSNEAGNIANVLLRNSINKFSVTDDIHGFAASKPRDQKDDINVENQSLPRQQKQDIKIQIRDTGTSNEEWDDSGSSGANGQNLHSLLDQLNSQFLKAEPSDEPTCSTSYNQNRPSLDSMLESSNFPQDSPADLEMPMLSPSDETGSLLPIPYIKKYPNGIISRIYPFICQICNKIVNARRMDYDKRMIHAARHSKIKRYICPISDCGFRSLSRSDVVNHAQYKHQQNIDASNLIDITTAEEKTQLEKLVFKCFPEYMEILKDNPQYAEVVNDNEAERLYELQTQNGGAYEGHSSDSEAESSQLTVVKRRCYDFQFKLDAVEYAEKHGNKRKAAAFFDVTANEIRRWTKQKDELLKLKEAEGNKKRVKGGGRQKRKFPLEVKDGKSKLMKTSGSQEVKNQHAQISNVNPTDRIDDSNGQMLASILNYDQTYDKQAFLEDDFQ</sequence>